<gene>
    <name evidence="1" type="ORF">PHMEG_00039536</name>
</gene>
<comment type="caution">
    <text evidence="1">The sequence shown here is derived from an EMBL/GenBank/DDBJ whole genome shotgun (WGS) entry which is preliminary data.</text>
</comment>
<protein>
    <recommendedName>
        <fullName evidence="3">Reverse transcriptase</fullName>
    </recommendedName>
</protein>
<dbReference type="OrthoDB" id="104905at2759"/>
<organism evidence="1 2">
    <name type="scientific">Phytophthora megakarya</name>
    <dbReference type="NCBI Taxonomy" id="4795"/>
    <lineage>
        <taxon>Eukaryota</taxon>
        <taxon>Sar</taxon>
        <taxon>Stramenopiles</taxon>
        <taxon>Oomycota</taxon>
        <taxon>Peronosporomycetes</taxon>
        <taxon>Peronosporales</taxon>
        <taxon>Peronosporaceae</taxon>
        <taxon>Phytophthora</taxon>
    </lineage>
</organism>
<evidence type="ECO:0000313" key="2">
    <source>
        <dbReference type="Proteomes" id="UP000198211"/>
    </source>
</evidence>
<sequence length="146" mass="15876">LRINQTVVQAPTSTLRPDIQLVDHDHKRVVLADLVVAFDADTAGHRATGLDAAHADKLMKYAPLMREIQHRGWGTTLTAVAYGALGSVHKSNYKTYNETLGVSKRAAKRLDRASSFACIRASANIWFAHAASTNGACRDRPPPTAE</sequence>
<dbReference type="EMBL" id="NBNE01019568">
    <property type="protein sequence ID" value="OWY91753.1"/>
    <property type="molecule type" value="Genomic_DNA"/>
</dbReference>
<name>A0A225UFJ8_9STRA</name>
<feature type="non-terminal residue" evidence="1">
    <location>
        <position position="1"/>
    </location>
</feature>
<proteinExistence type="predicted"/>
<dbReference type="AlphaFoldDB" id="A0A225UFJ8"/>
<dbReference type="Proteomes" id="UP000198211">
    <property type="component" value="Unassembled WGS sequence"/>
</dbReference>
<evidence type="ECO:0000313" key="1">
    <source>
        <dbReference type="EMBL" id="OWY91753.1"/>
    </source>
</evidence>
<keyword evidence="2" id="KW-1185">Reference proteome</keyword>
<evidence type="ECO:0008006" key="3">
    <source>
        <dbReference type="Google" id="ProtNLM"/>
    </source>
</evidence>
<accession>A0A225UFJ8</accession>
<reference evidence="2" key="1">
    <citation type="submission" date="2017-03" db="EMBL/GenBank/DDBJ databases">
        <title>Phytopthora megakarya and P. palmivora, two closely related causual agents of cacao black pod achieved similar genome size and gene model numbers by different mechanisms.</title>
        <authorList>
            <person name="Ali S."/>
            <person name="Shao J."/>
            <person name="Larry D.J."/>
            <person name="Kronmiller B."/>
            <person name="Shen D."/>
            <person name="Strem M.D."/>
            <person name="Melnick R.L."/>
            <person name="Guiltinan M.J."/>
            <person name="Tyler B.M."/>
            <person name="Meinhardt L.W."/>
            <person name="Bailey B.A."/>
        </authorList>
    </citation>
    <scope>NUCLEOTIDE SEQUENCE [LARGE SCALE GENOMIC DNA]</scope>
    <source>
        <strain evidence="2">zdho120</strain>
    </source>
</reference>